<dbReference type="Pfam" id="PF01833">
    <property type="entry name" value="TIG"/>
    <property type="match status" value="1"/>
</dbReference>
<evidence type="ECO:0000256" key="8">
    <source>
        <dbReference type="ARBA" id="ARBA00022990"/>
    </source>
</evidence>
<dbReference type="FunFam" id="2.60.40.3180:FF:000004">
    <property type="entry name" value="Transcription factor COE1"/>
    <property type="match status" value="1"/>
</dbReference>
<dbReference type="SMART" id="SM00429">
    <property type="entry name" value="IPT"/>
    <property type="match status" value="1"/>
</dbReference>
<dbReference type="InterPro" id="IPR032201">
    <property type="entry name" value="COE_HLH"/>
</dbReference>
<keyword evidence="12 18" id="KW-0804">Transcription</keyword>
<evidence type="ECO:0000256" key="7">
    <source>
        <dbReference type="ARBA" id="ARBA00022843"/>
    </source>
</evidence>
<dbReference type="InterPro" id="IPR038006">
    <property type="entry name" value="COE_IPT"/>
</dbReference>
<evidence type="ECO:0000256" key="3">
    <source>
        <dbReference type="ARBA" id="ARBA00022499"/>
    </source>
</evidence>
<dbReference type="EMBL" id="VWZK01009752">
    <property type="protein sequence ID" value="NXG73478.1"/>
    <property type="molecule type" value="Genomic_DNA"/>
</dbReference>
<name>A0A7K9E9T0_BARMA</name>
<keyword evidence="13 18" id="KW-0539">Nucleus</keyword>
<evidence type="ECO:0000256" key="6">
    <source>
        <dbReference type="ARBA" id="ARBA00022833"/>
    </source>
</evidence>
<keyword evidence="3" id="KW-1017">Isopeptide bond</keyword>
<dbReference type="InterPro" id="IPR032200">
    <property type="entry name" value="COE_DBD"/>
</dbReference>
<organism evidence="20 21">
    <name type="scientific">Baryphthengus martii</name>
    <name type="common">Rufous motmot</name>
    <dbReference type="NCBI Taxonomy" id="176943"/>
    <lineage>
        <taxon>Eukaryota</taxon>
        <taxon>Metazoa</taxon>
        <taxon>Chordata</taxon>
        <taxon>Craniata</taxon>
        <taxon>Vertebrata</taxon>
        <taxon>Euteleostomi</taxon>
        <taxon>Archelosauria</taxon>
        <taxon>Archosauria</taxon>
        <taxon>Dinosauria</taxon>
        <taxon>Saurischia</taxon>
        <taxon>Theropoda</taxon>
        <taxon>Coelurosauria</taxon>
        <taxon>Aves</taxon>
        <taxon>Neognathae</taxon>
        <taxon>Neoaves</taxon>
        <taxon>Telluraves</taxon>
        <taxon>Coraciimorphae</taxon>
        <taxon>Coraciiformes</taxon>
        <taxon>Momotidae</taxon>
        <taxon>Baryphthengus</taxon>
    </lineage>
</organism>
<evidence type="ECO:0000259" key="19">
    <source>
        <dbReference type="SMART" id="SM00429"/>
    </source>
</evidence>
<keyword evidence="9 18" id="KW-0805">Transcription regulation</keyword>
<protein>
    <recommendedName>
        <fullName evidence="16">Transcription factor COE1</fullName>
    </recommendedName>
    <alternativeName>
        <fullName evidence="17">Early B-cell factor</fullName>
    </alternativeName>
</protein>
<evidence type="ECO:0000256" key="4">
    <source>
        <dbReference type="ARBA" id="ARBA00022723"/>
    </source>
</evidence>
<comment type="function">
    <text evidence="14">Key pioneer transcription factor of B-cell specification and commitment. Recognizes variations of the palindromic sequence 5'-ATTCCCNNGGGAATT-3'. Operates in a transcription factor network to activate B-cell-specific genes and repress genes associated with alternative cell fates. For instance, positively regulates many B-cell specific genes including BCR or CD40 while repressing genes that direct cells into alternative lineages, including GATA3 and TCF7 for the T-cell lineage. In addition to its role during lymphopoiesis, controls the thermogenic gene program in adipocytes during development and in response to environmental cold.</text>
</comment>
<evidence type="ECO:0000256" key="5">
    <source>
        <dbReference type="ARBA" id="ARBA00022771"/>
    </source>
</evidence>
<dbReference type="GO" id="GO:0008270">
    <property type="term" value="F:zinc ion binding"/>
    <property type="evidence" value="ECO:0007669"/>
    <property type="project" value="UniProtKB-KW"/>
</dbReference>
<dbReference type="Gene3D" id="1.10.287.4280">
    <property type="match status" value="1"/>
</dbReference>
<keyword evidence="7" id="KW-0832">Ubl conjugation</keyword>
<keyword evidence="11" id="KW-0010">Activator</keyword>
<dbReference type="InterPro" id="IPR038173">
    <property type="entry name" value="COE_DBD_sf"/>
</dbReference>
<dbReference type="InterPro" id="IPR003523">
    <property type="entry name" value="Transcription_factor_COE"/>
</dbReference>
<feature type="non-terminal residue" evidence="20">
    <location>
        <position position="408"/>
    </location>
</feature>
<feature type="non-terminal residue" evidence="20">
    <location>
        <position position="1"/>
    </location>
</feature>
<evidence type="ECO:0000313" key="20">
    <source>
        <dbReference type="EMBL" id="NXG73478.1"/>
    </source>
</evidence>
<dbReference type="Proteomes" id="UP000578343">
    <property type="component" value="Unassembled WGS sequence"/>
</dbReference>
<keyword evidence="18" id="KW-0217">Developmental protein</keyword>
<dbReference type="GO" id="GO:0005634">
    <property type="term" value="C:nucleus"/>
    <property type="evidence" value="ECO:0007669"/>
    <property type="project" value="UniProtKB-SubCell"/>
</dbReference>
<evidence type="ECO:0000256" key="14">
    <source>
        <dbReference type="ARBA" id="ARBA00054317"/>
    </source>
</evidence>
<evidence type="ECO:0000313" key="21">
    <source>
        <dbReference type="Proteomes" id="UP000578343"/>
    </source>
</evidence>
<evidence type="ECO:0000256" key="16">
    <source>
        <dbReference type="ARBA" id="ARBA00067873"/>
    </source>
</evidence>
<comment type="similarity">
    <text evidence="2 18">Belongs to the COE family.</text>
</comment>
<comment type="subcellular location">
    <subcellularLocation>
        <location evidence="1 18">Nucleus</location>
    </subcellularLocation>
</comment>
<dbReference type="Pfam" id="PF16423">
    <property type="entry name" value="COE1_HLH"/>
    <property type="match status" value="1"/>
</dbReference>
<dbReference type="Gene3D" id="2.60.40.10">
    <property type="entry name" value="Immunoglobulins"/>
    <property type="match status" value="1"/>
</dbReference>
<keyword evidence="4 18" id="KW-0479">Metal-binding</keyword>
<dbReference type="InterPro" id="IPR002909">
    <property type="entry name" value="IPT_dom"/>
</dbReference>
<dbReference type="FunFam" id="2.60.40.10:FF:001696">
    <property type="entry name" value="Transcription factor COE3"/>
    <property type="match status" value="1"/>
</dbReference>
<dbReference type="GO" id="GO:0003700">
    <property type="term" value="F:DNA-binding transcription factor activity"/>
    <property type="evidence" value="ECO:0007669"/>
    <property type="project" value="InterPro"/>
</dbReference>
<evidence type="ECO:0000256" key="9">
    <source>
        <dbReference type="ARBA" id="ARBA00023015"/>
    </source>
</evidence>
<dbReference type="SUPFAM" id="SSF81296">
    <property type="entry name" value="E set domains"/>
    <property type="match status" value="1"/>
</dbReference>
<gene>
    <name evidence="20" type="primary">Ebf3_1</name>
    <name evidence="20" type="ORF">BARMAR_R00984</name>
</gene>
<comment type="subunit">
    <text evidence="15">Homodimer. Interacts with ZNF423 and ZNF521, leading to prevent EBF1 to bind DNA and activate target genes. Interacts with CCR4-NOT component CNOT3.</text>
</comment>
<keyword evidence="6 18" id="KW-0862">Zinc</keyword>
<reference evidence="20 21" key="1">
    <citation type="submission" date="2019-09" db="EMBL/GenBank/DDBJ databases">
        <title>Bird 10,000 Genomes (B10K) Project - Family phase.</title>
        <authorList>
            <person name="Zhang G."/>
        </authorList>
    </citation>
    <scope>NUCLEOTIDE SEQUENCE [LARGE SCALE GENOMIC DNA]</scope>
    <source>
        <strain evidence="20">B10K-DU-001-21</strain>
        <tissue evidence="20">Muscle</tissue>
    </source>
</reference>
<keyword evidence="21" id="KW-1185">Reference proteome</keyword>
<dbReference type="Gene3D" id="2.60.40.3180">
    <property type="entry name" value="Transcription factor COE1, DNA-binding domain"/>
    <property type="match status" value="1"/>
</dbReference>
<evidence type="ECO:0000256" key="2">
    <source>
        <dbReference type="ARBA" id="ARBA00010340"/>
    </source>
</evidence>
<evidence type="ECO:0000256" key="15">
    <source>
        <dbReference type="ARBA" id="ARBA00063670"/>
    </source>
</evidence>
<sequence>LLRSRCCDKKSCGNRNETPSDPVIIDRFFLKFFLKCNQNCLKNAGNPRDMRRFQVVVSTTVNVDGHVLAVSDNMFVHNNSKHGRRARRLDPSEATPCIKAISPSEGWTTGGATVIIIGDNFFDGLQVVFGTMLVWSELITPHAIRVQTPPRHIPGVVEVTLSYKSKQFCKGAPGRFVYTALNEPTIDYGFQRLQKVIPRHPGDPERLPKEVLLKRAADLVEALYGMPHNNQEIILKRAADIAEALYSVPRNHNQIPTLANTPAHTGMMGVNSFSSQLAVNVSETSQANDQGTWHFKSQSFTFSTAFGPGLLIRADVPAASYLFFSPSSSVWSLVPSSPTMAASSVTLPSNCSSTHGIFSFSPANVISAVKQKSAFAPVVRPQASPPPSCTSANGNGLQGELDLSRFSV</sequence>
<evidence type="ECO:0000256" key="11">
    <source>
        <dbReference type="ARBA" id="ARBA00023159"/>
    </source>
</evidence>
<evidence type="ECO:0000256" key="10">
    <source>
        <dbReference type="ARBA" id="ARBA00023125"/>
    </source>
</evidence>
<accession>A0A7K9E9T0</accession>
<keyword evidence="10 18" id="KW-0238">DNA-binding</keyword>
<dbReference type="CDD" id="cd01175">
    <property type="entry name" value="IPT_COE"/>
    <property type="match status" value="1"/>
</dbReference>
<evidence type="ECO:0000256" key="1">
    <source>
        <dbReference type="ARBA" id="ARBA00004123"/>
    </source>
</evidence>
<evidence type="ECO:0000256" key="12">
    <source>
        <dbReference type="ARBA" id="ARBA00023163"/>
    </source>
</evidence>
<dbReference type="InterPro" id="IPR013783">
    <property type="entry name" value="Ig-like_fold"/>
</dbReference>
<dbReference type="InterPro" id="IPR014756">
    <property type="entry name" value="Ig_E-set"/>
</dbReference>
<dbReference type="OrthoDB" id="25246at2759"/>
<dbReference type="FunFam" id="1.10.287.4280:FF:000001">
    <property type="entry name" value="transcription factor COE1 isoform X2"/>
    <property type="match status" value="1"/>
</dbReference>
<keyword evidence="8" id="KW-0007">Acetylation</keyword>
<evidence type="ECO:0000256" key="18">
    <source>
        <dbReference type="RuleBase" id="RU004489"/>
    </source>
</evidence>
<dbReference type="GO" id="GO:0003677">
    <property type="term" value="F:DNA binding"/>
    <property type="evidence" value="ECO:0007669"/>
    <property type="project" value="UniProtKB-KW"/>
</dbReference>
<dbReference type="PANTHER" id="PTHR10747">
    <property type="entry name" value="TRANSCRIPTION FACTOR COE FAMILY MEMBER"/>
    <property type="match status" value="1"/>
</dbReference>
<evidence type="ECO:0000256" key="13">
    <source>
        <dbReference type="ARBA" id="ARBA00023242"/>
    </source>
</evidence>
<feature type="domain" description="IPT/TIG" evidence="19">
    <location>
        <begin position="95"/>
        <end position="179"/>
    </location>
</feature>
<comment type="caution">
    <text evidence="20">The sequence shown here is derived from an EMBL/GenBank/DDBJ whole genome shotgun (WGS) entry which is preliminary data.</text>
</comment>
<evidence type="ECO:0000256" key="17">
    <source>
        <dbReference type="ARBA" id="ARBA00076923"/>
    </source>
</evidence>
<dbReference type="Pfam" id="PF16422">
    <property type="entry name" value="COE1_DBD"/>
    <property type="match status" value="1"/>
</dbReference>
<dbReference type="AlphaFoldDB" id="A0A7K9E9T0"/>
<proteinExistence type="inferred from homology"/>
<keyword evidence="5 18" id="KW-0863">Zinc-finger</keyword>